<dbReference type="InterPro" id="IPR003594">
    <property type="entry name" value="HATPase_dom"/>
</dbReference>
<feature type="transmembrane region" description="Helical" evidence="10">
    <location>
        <begin position="20"/>
        <end position="43"/>
    </location>
</feature>
<evidence type="ECO:0000313" key="13">
    <source>
        <dbReference type="EMBL" id="VFA85117.1"/>
    </source>
</evidence>
<evidence type="ECO:0000256" key="10">
    <source>
        <dbReference type="SAM" id="Phobius"/>
    </source>
</evidence>
<dbReference type="RefSeq" id="WP_137353344.1">
    <property type="nucleotide sequence ID" value="NZ_CAACYE020000001.1"/>
</dbReference>
<evidence type="ECO:0000259" key="11">
    <source>
        <dbReference type="Pfam" id="PF02518"/>
    </source>
</evidence>
<dbReference type="Pfam" id="PF02518">
    <property type="entry name" value="HATPase_c"/>
    <property type="match status" value="1"/>
</dbReference>
<keyword evidence="8" id="KW-0902">Two-component regulatory system</keyword>
<keyword evidence="9" id="KW-0175">Coiled coil</keyword>
<dbReference type="Pfam" id="PF07730">
    <property type="entry name" value="HisKA_3"/>
    <property type="match status" value="1"/>
</dbReference>
<dbReference type="SUPFAM" id="SSF55874">
    <property type="entry name" value="ATPase domain of HSP90 chaperone/DNA topoisomerase II/histidine kinase"/>
    <property type="match status" value="1"/>
</dbReference>
<evidence type="ECO:0000256" key="1">
    <source>
        <dbReference type="ARBA" id="ARBA00000085"/>
    </source>
</evidence>
<keyword evidence="10" id="KW-0812">Transmembrane</keyword>
<dbReference type="EC" id="2.7.13.3" evidence="2"/>
<keyword evidence="6 13" id="KW-0418">Kinase</keyword>
<evidence type="ECO:0000256" key="3">
    <source>
        <dbReference type="ARBA" id="ARBA00022553"/>
    </source>
</evidence>
<dbReference type="EMBL" id="CAACYE010000005">
    <property type="protein sequence ID" value="VFA85117.1"/>
    <property type="molecule type" value="Genomic_DNA"/>
</dbReference>
<organism evidence="13">
    <name type="scientific">Nocardia farcinica</name>
    <dbReference type="NCBI Taxonomy" id="37329"/>
    <lineage>
        <taxon>Bacteria</taxon>
        <taxon>Bacillati</taxon>
        <taxon>Actinomycetota</taxon>
        <taxon>Actinomycetes</taxon>
        <taxon>Mycobacteriales</taxon>
        <taxon>Nocardiaceae</taxon>
        <taxon>Nocardia</taxon>
    </lineage>
</organism>
<evidence type="ECO:0000256" key="2">
    <source>
        <dbReference type="ARBA" id="ARBA00012438"/>
    </source>
</evidence>
<evidence type="ECO:0000256" key="6">
    <source>
        <dbReference type="ARBA" id="ARBA00022777"/>
    </source>
</evidence>
<keyword evidence="10" id="KW-0472">Membrane</keyword>
<feature type="transmembrane region" description="Helical" evidence="10">
    <location>
        <begin position="130"/>
        <end position="146"/>
    </location>
</feature>
<feature type="coiled-coil region" evidence="9">
    <location>
        <begin position="179"/>
        <end position="206"/>
    </location>
</feature>
<evidence type="ECO:0000256" key="7">
    <source>
        <dbReference type="ARBA" id="ARBA00022840"/>
    </source>
</evidence>
<evidence type="ECO:0000256" key="4">
    <source>
        <dbReference type="ARBA" id="ARBA00022679"/>
    </source>
</evidence>
<gene>
    <name evidence="13" type="primary">desK_3</name>
    <name evidence="13" type="ORF">NCTC1935_02954</name>
</gene>
<dbReference type="PANTHER" id="PTHR24421:SF10">
    <property type="entry name" value="NITRATE_NITRITE SENSOR PROTEIN NARQ"/>
    <property type="match status" value="1"/>
</dbReference>
<dbReference type="CDD" id="cd16917">
    <property type="entry name" value="HATPase_UhpB-NarQ-NarX-like"/>
    <property type="match status" value="1"/>
</dbReference>
<protein>
    <recommendedName>
        <fullName evidence="2">histidine kinase</fullName>
        <ecNumber evidence="2">2.7.13.3</ecNumber>
    </recommendedName>
</protein>
<keyword evidence="10" id="KW-1133">Transmembrane helix</keyword>
<proteinExistence type="predicted"/>
<feature type="domain" description="Signal transduction histidine kinase subgroup 3 dimerisation and phosphoacceptor" evidence="12">
    <location>
        <begin position="203"/>
        <end position="268"/>
    </location>
</feature>
<name>A0A449H222_NOCFR</name>
<reference evidence="13" key="1">
    <citation type="submission" date="2019-02" db="EMBL/GenBank/DDBJ databases">
        <authorList>
            <consortium name="Pathogen Informatics"/>
        </authorList>
    </citation>
    <scope>NUCLEOTIDE SEQUENCE</scope>
    <source>
        <strain evidence="13">3012STDY6733949</strain>
    </source>
</reference>
<keyword evidence="4 13" id="KW-0808">Transferase</keyword>
<feature type="domain" description="Histidine kinase/HSP90-like ATPase" evidence="11">
    <location>
        <begin position="314"/>
        <end position="402"/>
    </location>
</feature>
<dbReference type="InterPro" id="IPR036890">
    <property type="entry name" value="HATPase_C_sf"/>
</dbReference>
<evidence type="ECO:0000256" key="8">
    <source>
        <dbReference type="ARBA" id="ARBA00023012"/>
    </source>
</evidence>
<dbReference type="GO" id="GO:0000155">
    <property type="term" value="F:phosphorelay sensor kinase activity"/>
    <property type="evidence" value="ECO:0007669"/>
    <property type="project" value="InterPro"/>
</dbReference>
<feature type="transmembrane region" description="Helical" evidence="10">
    <location>
        <begin position="105"/>
        <end position="123"/>
    </location>
</feature>
<dbReference type="AlphaFoldDB" id="A0A449H222"/>
<keyword evidence="7" id="KW-0067">ATP-binding</keyword>
<sequence length="454" mass="47395">MEQDTGQAVARRGLRARLRAQAATMSGTAWFDLATVFVVLVLYTVAWPTLHLTHVVAPGAQPFVAALAAFPLLLVRINPALGWAVSAGSALVIALAIPHQPANEMPFQVVHVLSLIVLLFAVGLRAPMQLVLLAWASTSLLFGTTMPGEGEAFANAAWGWPIALTVVVLFAMLIRWLVLSRRQLVRQEEENELERARRAILEEKARIARDLHDVVAHHMSLVVVQAQTAPYRVAGVNEAARAEFESISTTAREALNEIRGMLGVLRSDGVAPEHSPQPKAGEVLALFEGARRAGVDIDWTVDGDLSRVADTTGLALYRIVQESLSNASRHAPGAAVRVTLRCADTLDLLVVNGPAAAPAGSAGNGGHGIAGMRARALAAGGELVAESTADGGFEVRARMPLTPDPVVTVAAPAVPTAPAAPTASVAPTAPVASVAPDPAVVAQPAPVDASGRGA</sequence>
<dbReference type="InterPro" id="IPR050482">
    <property type="entry name" value="Sensor_HK_TwoCompSys"/>
</dbReference>
<dbReference type="GO" id="GO:0016020">
    <property type="term" value="C:membrane"/>
    <property type="evidence" value="ECO:0007669"/>
    <property type="project" value="InterPro"/>
</dbReference>
<feature type="transmembrane region" description="Helical" evidence="10">
    <location>
        <begin position="81"/>
        <end position="99"/>
    </location>
</feature>
<dbReference type="PANTHER" id="PTHR24421">
    <property type="entry name" value="NITRATE/NITRITE SENSOR PROTEIN NARX-RELATED"/>
    <property type="match status" value="1"/>
</dbReference>
<comment type="catalytic activity">
    <reaction evidence="1">
        <text>ATP + protein L-histidine = ADP + protein N-phospho-L-histidine.</text>
        <dbReference type="EC" id="2.7.13.3"/>
    </reaction>
</comment>
<feature type="transmembrane region" description="Helical" evidence="10">
    <location>
        <begin position="158"/>
        <end position="178"/>
    </location>
</feature>
<dbReference type="GO" id="GO:0005524">
    <property type="term" value="F:ATP binding"/>
    <property type="evidence" value="ECO:0007669"/>
    <property type="project" value="UniProtKB-KW"/>
</dbReference>
<evidence type="ECO:0000259" key="12">
    <source>
        <dbReference type="Pfam" id="PF07730"/>
    </source>
</evidence>
<dbReference type="GO" id="GO:0046983">
    <property type="term" value="F:protein dimerization activity"/>
    <property type="evidence" value="ECO:0007669"/>
    <property type="project" value="InterPro"/>
</dbReference>
<keyword evidence="3" id="KW-0597">Phosphoprotein</keyword>
<feature type="transmembrane region" description="Helical" evidence="10">
    <location>
        <begin position="55"/>
        <end position="74"/>
    </location>
</feature>
<accession>A0A449H222</accession>
<dbReference type="Gene3D" id="1.20.5.1930">
    <property type="match status" value="1"/>
</dbReference>
<keyword evidence="5" id="KW-0547">Nucleotide-binding</keyword>
<dbReference type="Gene3D" id="3.30.565.10">
    <property type="entry name" value="Histidine kinase-like ATPase, C-terminal domain"/>
    <property type="match status" value="1"/>
</dbReference>
<evidence type="ECO:0000256" key="9">
    <source>
        <dbReference type="SAM" id="Coils"/>
    </source>
</evidence>
<dbReference type="InterPro" id="IPR011712">
    <property type="entry name" value="Sig_transdc_His_kin_sub3_dim/P"/>
</dbReference>
<evidence type="ECO:0000256" key="5">
    <source>
        <dbReference type="ARBA" id="ARBA00022741"/>
    </source>
</evidence>